<dbReference type="EMBL" id="WMBB01000013">
    <property type="protein sequence ID" value="MTE16248.1"/>
    <property type="molecule type" value="Genomic_DNA"/>
</dbReference>
<name>A0A6I3L4K4_9NOCA</name>
<dbReference type="InterPro" id="IPR041664">
    <property type="entry name" value="AAA_16"/>
</dbReference>
<dbReference type="Pfam" id="PF13191">
    <property type="entry name" value="AAA_16"/>
    <property type="match status" value="1"/>
</dbReference>
<protein>
    <submittedName>
        <fullName evidence="3">AAA family ATPase</fullName>
    </submittedName>
</protein>
<gene>
    <name evidence="3" type="ORF">GLP40_26200</name>
</gene>
<accession>A0A6I3L4K4</accession>
<evidence type="ECO:0000259" key="2">
    <source>
        <dbReference type="Pfam" id="PF13191"/>
    </source>
</evidence>
<evidence type="ECO:0000313" key="3">
    <source>
        <dbReference type="EMBL" id="MTE16248.1"/>
    </source>
</evidence>
<keyword evidence="4" id="KW-1185">Reference proteome</keyword>
<proteinExistence type="predicted"/>
<feature type="compositionally biased region" description="Basic residues" evidence="1">
    <location>
        <begin position="103"/>
        <end position="114"/>
    </location>
</feature>
<dbReference type="Proteomes" id="UP000432464">
    <property type="component" value="Unassembled WGS sequence"/>
</dbReference>
<sequence>MPSFAILSIGRGRALSRIDAPPALVDRIDEMSLLLGCIDRAVQAGEGAVVVLQGEAGVGKSTLLKTFSEHAAERHPDGVFCCATFRCRSRTRKPSTAAPAPLKLRRTPRRVLPT</sequence>
<comment type="caution">
    <text evidence="3">The sequence shown here is derived from an EMBL/GenBank/DDBJ whole genome shotgun (WGS) entry which is preliminary data.</text>
</comment>
<feature type="domain" description="Orc1-like AAA ATPase" evidence="2">
    <location>
        <begin position="24"/>
        <end position="91"/>
    </location>
</feature>
<evidence type="ECO:0000313" key="4">
    <source>
        <dbReference type="Proteomes" id="UP000432464"/>
    </source>
</evidence>
<dbReference type="Gene3D" id="3.40.50.300">
    <property type="entry name" value="P-loop containing nucleotide triphosphate hydrolases"/>
    <property type="match status" value="1"/>
</dbReference>
<organism evidence="3 4">
    <name type="scientific">Nocardia aurantiaca</name>
    <dbReference type="NCBI Taxonomy" id="2675850"/>
    <lineage>
        <taxon>Bacteria</taxon>
        <taxon>Bacillati</taxon>
        <taxon>Actinomycetota</taxon>
        <taxon>Actinomycetes</taxon>
        <taxon>Mycobacteriales</taxon>
        <taxon>Nocardiaceae</taxon>
        <taxon>Nocardia</taxon>
    </lineage>
</organism>
<dbReference type="RefSeq" id="WP_154790663.1">
    <property type="nucleotide sequence ID" value="NZ_WMBB01000013.1"/>
</dbReference>
<reference evidence="3 4" key="1">
    <citation type="submission" date="2019-11" db="EMBL/GenBank/DDBJ databases">
        <title>Nocardia sp. nov. CT2-14 isolated from soil.</title>
        <authorList>
            <person name="Kanchanasin P."/>
            <person name="Tanasupawat S."/>
            <person name="Yuki M."/>
            <person name="Kudo T."/>
        </authorList>
    </citation>
    <scope>NUCLEOTIDE SEQUENCE [LARGE SCALE GENOMIC DNA]</scope>
    <source>
        <strain evidence="3 4">CT2-14</strain>
    </source>
</reference>
<feature type="region of interest" description="Disordered" evidence="1">
    <location>
        <begin position="91"/>
        <end position="114"/>
    </location>
</feature>
<dbReference type="AlphaFoldDB" id="A0A6I3L4K4"/>
<dbReference type="InterPro" id="IPR027417">
    <property type="entry name" value="P-loop_NTPase"/>
</dbReference>
<dbReference type="SUPFAM" id="SSF52540">
    <property type="entry name" value="P-loop containing nucleoside triphosphate hydrolases"/>
    <property type="match status" value="1"/>
</dbReference>
<evidence type="ECO:0000256" key="1">
    <source>
        <dbReference type="SAM" id="MobiDB-lite"/>
    </source>
</evidence>